<sequence>MLTPKTEMSAPSRAAVLEEIQRVDGVIGGGPFPTFRGRATTDPRPDTAQGQARGSERQLAPATLAIRQRSRTPSRPQRPHGLDAVVEEGSVPPMRDHSLRPPNPPFAHPGFDTGRRGNRSRSGSAGHPQHAPPRGFLAPPSRQPPRDARSPYGGQHMGQPTFSAPGALPPPIPQKSALRQQQQQQQSNRRPSAPGSSPTMPLNQAVSSRSSPLGPSSAPPPPPPPAAAPPVAPTQQPQVSRPSEGHPASSSSRPPVPPPPFEDDVFKGHLNPTNPYGYTQPPGFRHNWDTPARERGAGITAHNGREGHPFQGPPTGSRPRPSNHHHQQPPQHHHHQQTKAGLPSSSSHFSSSLWAGQAGHPAEPSGYFDLSSPSAPGMQAQPGNNNRPAAINRTATTTTTTSQFGYQPMMSPYEAEAASGMARAQVESPKKKTASTTPGGDHWASGYDVLSPVEAAVACADNRRATIFMDMGVQYADDHHEKKNEDDKEDDE</sequence>
<dbReference type="EMBL" id="JAUTDP010000008">
    <property type="protein sequence ID" value="KAK3397109.1"/>
    <property type="molecule type" value="Genomic_DNA"/>
</dbReference>
<evidence type="ECO:0000313" key="2">
    <source>
        <dbReference type="EMBL" id="KAK3397109.1"/>
    </source>
</evidence>
<feature type="compositionally biased region" description="Low complexity" evidence="1">
    <location>
        <begin position="205"/>
        <end position="216"/>
    </location>
</feature>
<accession>A0AAE0PBZ6</accession>
<keyword evidence="3" id="KW-1185">Reference proteome</keyword>
<dbReference type="Proteomes" id="UP001281003">
    <property type="component" value="Unassembled WGS sequence"/>
</dbReference>
<evidence type="ECO:0000256" key="1">
    <source>
        <dbReference type="SAM" id="MobiDB-lite"/>
    </source>
</evidence>
<name>A0AAE0PBZ6_SORBR</name>
<feature type="compositionally biased region" description="Basic and acidic residues" evidence="1">
    <location>
        <begin position="286"/>
        <end position="296"/>
    </location>
</feature>
<reference evidence="2" key="1">
    <citation type="journal article" date="2023" name="Mol. Phylogenet. Evol.">
        <title>Genome-scale phylogeny and comparative genomics of the fungal order Sordariales.</title>
        <authorList>
            <person name="Hensen N."/>
            <person name="Bonometti L."/>
            <person name="Westerberg I."/>
            <person name="Brannstrom I.O."/>
            <person name="Guillou S."/>
            <person name="Cros-Aarteil S."/>
            <person name="Calhoun S."/>
            <person name="Haridas S."/>
            <person name="Kuo A."/>
            <person name="Mondo S."/>
            <person name="Pangilinan J."/>
            <person name="Riley R."/>
            <person name="LaButti K."/>
            <person name="Andreopoulos B."/>
            <person name="Lipzen A."/>
            <person name="Chen C."/>
            <person name="Yan M."/>
            <person name="Daum C."/>
            <person name="Ng V."/>
            <person name="Clum A."/>
            <person name="Steindorff A."/>
            <person name="Ohm R.A."/>
            <person name="Martin F."/>
            <person name="Silar P."/>
            <person name="Natvig D.O."/>
            <person name="Lalanne C."/>
            <person name="Gautier V."/>
            <person name="Ament-Velasquez S.L."/>
            <person name="Kruys A."/>
            <person name="Hutchinson M.I."/>
            <person name="Powell A.J."/>
            <person name="Barry K."/>
            <person name="Miller A.N."/>
            <person name="Grigoriev I.V."/>
            <person name="Debuchy R."/>
            <person name="Gladieux P."/>
            <person name="Hiltunen Thoren M."/>
            <person name="Johannesson H."/>
        </authorList>
    </citation>
    <scope>NUCLEOTIDE SEQUENCE</scope>
    <source>
        <strain evidence="2">FGSC 1904</strain>
    </source>
</reference>
<feature type="compositionally biased region" description="Polar residues" evidence="1">
    <location>
        <begin position="187"/>
        <end position="204"/>
    </location>
</feature>
<feature type="region of interest" description="Disordered" evidence="1">
    <location>
        <begin position="25"/>
        <end position="445"/>
    </location>
</feature>
<evidence type="ECO:0000313" key="3">
    <source>
        <dbReference type="Proteomes" id="UP001281003"/>
    </source>
</evidence>
<feature type="compositionally biased region" description="Pro residues" evidence="1">
    <location>
        <begin position="217"/>
        <end position="232"/>
    </location>
</feature>
<protein>
    <submittedName>
        <fullName evidence="2">Uncharacterized protein</fullName>
    </submittedName>
</protein>
<comment type="caution">
    <text evidence="2">The sequence shown here is derived from an EMBL/GenBank/DDBJ whole genome shotgun (WGS) entry which is preliminary data.</text>
</comment>
<dbReference type="AlphaFoldDB" id="A0AAE0PBZ6"/>
<reference evidence="2" key="2">
    <citation type="submission" date="2023-07" db="EMBL/GenBank/DDBJ databases">
        <authorList>
            <consortium name="Lawrence Berkeley National Laboratory"/>
            <person name="Haridas S."/>
            <person name="Hensen N."/>
            <person name="Bonometti L."/>
            <person name="Westerberg I."/>
            <person name="Brannstrom I.O."/>
            <person name="Guillou S."/>
            <person name="Cros-Aarteil S."/>
            <person name="Calhoun S."/>
            <person name="Kuo A."/>
            <person name="Mondo S."/>
            <person name="Pangilinan J."/>
            <person name="Riley R."/>
            <person name="LaButti K."/>
            <person name="Andreopoulos B."/>
            <person name="Lipzen A."/>
            <person name="Chen C."/>
            <person name="Yanf M."/>
            <person name="Daum C."/>
            <person name="Ng V."/>
            <person name="Clum A."/>
            <person name="Steindorff A."/>
            <person name="Ohm R."/>
            <person name="Martin F."/>
            <person name="Silar P."/>
            <person name="Natvig D."/>
            <person name="Lalanne C."/>
            <person name="Gautier V."/>
            <person name="Ament-velasquez S.L."/>
            <person name="Kruys A."/>
            <person name="Hutchinson M.I."/>
            <person name="Powell A.J."/>
            <person name="Barry K."/>
            <person name="Miller A.N."/>
            <person name="Grigoriev I.V."/>
            <person name="Debuchy R."/>
            <person name="Gladieux P."/>
            <person name="Thoren M.H."/>
            <person name="Johannesson H."/>
        </authorList>
    </citation>
    <scope>NUCLEOTIDE SEQUENCE</scope>
    <source>
        <strain evidence="2">FGSC 1904</strain>
    </source>
</reference>
<feature type="compositionally biased region" description="Basic residues" evidence="1">
    <location>
        <begin position="321"/>
        <end position="337"/>
    </location>
</feature>
<proteinExistence type="predicted"/>
<organism evidence="2 3">
    <name type="scientific">Sordaria brevicollis</name>
    <dbReference type="NCBI Taxonomy" id="83679"/>
    <lineage>
        <taxon>Eukaryota</taxon>
        <taxon>Fungi</taxon>
        <taxon>Dikarya</taxon>
        <taxon>Ascomycota</taxon>
        <taxon>Pezizomycotina</taxon>
        <taxon>Sordariomycetes</taxon>
        <taxon>Sordariomycetidae</taxon>
        <taxon>Sordariales</taxon>
        <taxon>Sordariaceae</taxon>
        <taxon>Sordaria</taxon>
    </lineage>
</organism>
<gene>
    <name evidence="2" type="ORF">B0T20DRAFT_500696</name>
</gene>